<name>A0A9D3T217_MEGAT</name>
<feature type="compositionally biased region" description="Low complexity" evidence="3">
    <location>
        <begin position="269"/>
        <end position="283"/>
    </location>
</feature>
<feature type="region of interest" description="Disordered" evidence="3">
    <location>
        <begin position="256"/>
        <end position="293"/>
    </location>
</feature>
<evidence type="ECO:0000313" key="5">
    <source>
        <dbReference type="EMBL" id="KAG7466967.1"/>
    </source>
</evidence>
<dbReference type="PANTHER" id="PTHR23159:SF47">
    <property type="entry name" value="TRICHOHYALIN"/>
    <property type="match status" value="1"/>
</dbReference>
<sequence length="912" mass="106059">MESELLIGWQDERAELRAELSRLQDELAESCAEREELRSRAQALTDRLAQSLDPSLSLRLDAGEQRDWRRKLREGREREARQAQLIHKLQSKVLEYRERCQGLEQQLISEERELQKREKRIREQHSNSLESALIRLEEEQQRSVGMTELNALLRSQLKQSGEANEALREDLGKLTADWARAVEEAGQRENEWQKEKELLTSHIGREHTRLMSLWGGVVTLRRQYHTMRTATDRDLWELRAEFSRLSSTLLSSCSSFGSAHTSGIGTSHAPDLAASSSVSSHPHSPTPGPLSLRDLERDLREKEREFVELKVQHNAENQELLNRISELSVSLQAQERERKRHEEEREREREREVEKEREREKDWERHRETERDLQSVRQALVNLSSALSESQCVVQARVLSSHRLDGRTSSPLSVADLSSDGLASLLTIIAQAETALQCRHEELQEALVRMERMEEEREALEQQIRVLEKDGAELQEWALQGRQELRHAQEMLQSEKEMVVSLTTQLDEAEQLGEELRKESERLRRQREWEAEERRELERERQRRLQAELEESVHLSEREARSRQELHSLRGALEREQLERERAEEEAADAKDALLKARESVLALSSSQTQLRRELAERQDSLEKMAALNEALAADKRELNTRTLQLETELAGALSRLQAMGSEVTTLHRELKMASQEVTELRAQRSAELDSLQKLNDREKDLERELETLKKESERKISQLLAEREKDAQRLEERSGLHSAVCGELRGAQAELCRAVEQQKRAERERDDLLREGERLEGGVRALEREREELQRDRNELRTLTASLQQQLSQQQEQGSGLEVHRSQLEVQVHTLQQAKDVLQGEIHCLREELERQTAQREVEREEERQERERRLREAEGSRAEAERLRAELGQAVEEAGRGRRRGMAGRGRGRR</sequence>
<feature type="coiled-coil region" evidence="2">
    <location>
        <begin position="6"/>
        <end position="47"/>
    </location>
</feature>
<dbReference type="EMBL" id="JAFDVH010000012">
    <property type="protein sequence ID" value="KAG7466967.1"/>
    <property type="molecule type" value="Genomic_DNA"/>
</dbReference>
<evidence type="ECO:0000256" key="1">
    <source>
        <dbReference type="ARBA" id="ARBA00023054"/>
    </source>
</evidence>
<dbReference type="Pfam" id="PF15035">
    <property type="entry name" value="Rootletin"/>
    <property type="match status" value="1"/>
</dbReference>
<evidence type="ECO:0000256" key="2">
    <source>
        <dbReference type="SAM" id="Coils"/>
    </source>
</evidence>
<dbReference type="Proteomes" id="UP001046870">
    <property type="component" value="Chromosome 12"/>
</dbReference>
<gene>
    <name evidence="5" type="ORF">MATL_G00148280</name>
</gene>
<keyword evidence="6" id="KW-1185">Reference proteome</keyword>
<evidence type="ECO:0000259" key="4">
    <source>
        <dbReference type="Pfam" id="PF15035"/>
    </source>
</evidence>
<dbReference type="OrthoDB" id="3549872at2759"/>
<reference evidence="5" key="1">
    <citation type="submission" date="2021-01" db="EMBL/GenBank/DDBJ databases">
        <authorList>
            <person name="Zahm M."/>
            <person name="Roques C."/>
            <person name="Cabau C."/>
            <person name="Klopp C."/>
            <person name="Donnadieu C."/>
            <person name="Jouanno E."/>
            <person name="Lampietro C."/>
            <person name="Louis A."/>
            <person name="Herpin A."/>
            <person name="Echchiki A."/>
            <person name="Berthelot C."/>
            <person name="Parey E."/>
            <person name="Roest-Crollius H."/>
            <person name="Braasch I."/>
            <person name="Postlethwait J."/>
            <person name="Bobe J."/>
            <person name="Montfort J."/>
            <person name="Bouchez O."/>
            <person name="Begum T."/>
            <person name="Mejri S."/>
            <person name="Adams A."/>
            <person name="Chen W.-J."/>
            <person name="Guiguen Y."/>
        </authorList>
    </citation>
    <scope>NUCLEOTIDE SEQUENCE</scope>
    <source>
        <strain evidence="5">YG-15Mar2019-1</strain>
        <tissue evidence="5">Brain</tissue>
    </source>
</reference>
<feature type="domain" description="Rootletin-like coiled-coil" evidence="4">
    <location>
        <begin position="69"/>
        <end position="246"/>
    </location>
</feature>
<dbReference type="InterPro" id="IPR055167">
    <property type="entry name" value="Rootletin-like_CC"/>
</dbReference>
<keyword evidence="1 2" id="KW-0175">Coiled coil</keyword>
<feature type="region of interest" description="Disordered" evidence="3">
    <location>
        <begin position="331"/>
        <end position="368"/>
    </location>
</feature>
<organism evidence="5 6">
    <name type="scientific">Megalops atlanticus</name>
    <name type="common">Tarpon</name>
    <name type="synonym">Clupea gigantea</name>
    <dbReference type="NCBI Taxonomy" id="7932"/>
    <lineage>
        <taxon>Eukaryota</taxon>
        <taxon>Metazoa</taxon>
        <taxon>Chordata</taxon>
        <taxon>Craniata</taxon>
        <taxon>Vertebrata</taxon>
        <taxon>Euteleostomi</taxon>
        <taxon>Actinopterygii</taxon>
        <taxon>Neopterygii</taxon>
        <taxon>Teleostei</taxon>
        <taxon>Elopiformes</taxon>
        <taxon>Megalopidae</taxon>
        <taxon>Megalops</taxon>
    </lineage>
</organism>
<evidence type="ECO:0000313" key="6">
    <source>
        <dbReference type="Proteomes" id="UP001046870"/>
    </source>
</evidence>
<proteinExistence type="predicted"/>
<protein>
    <recommendedName>
        <fullName evidence="4">Rootletin-like coiled-coil domain-containing protein</fullName>
    </recommendedName>
</protein>
<dbReference type="AlphaFoldDB" id="A0A9D3T217"/>
<feature type="compositionally biased region" description="Basic and acidic residues" evidence="3">
    <location>
        <begin position="854"/>
        <end position="887"/>
    </location>
</feature>
<feature type="coiled-coil region" evidence="2">
    <location>
        <begin position="86"/>
        <end position="142"/>
    </location>
</feature>
<feature type="region of interest" description="Disordered" evidence="3">
    <location>
        <begin position="854"/>
        <end position="912"/>
    </location>
</feature>
<feature type="compositionally biased region" description="Basic and acidic residues" evidence="3">
    <location>
        <begin position="334"/>
        <end position="368"/>
    </location>
</feature>
<feature type="coiled-coil region" evidence="2">
    <location>
        <begin position="433"/>
        <end position="734"/>
    </location>
</feature>
<accession>A0A9D3T217</accession>
<dbReference type="PANTHER" id="PTHR23159">
    <property type="entry name" value="CENTROSOMAL PROTEIN 2"/>
    <property type="match status" value="1"/>
</dbReference>
<comment type="caution">
    <text evidence="5">The sequence shown here is derived from an EMBL/GenBank/DDBJ whole genome shotgun (WGS) entry which is preliminary data.</text>
</comment>
<feature type="compositionally biased region" description="Basic residues" evidence="3">
    <location>
        <begin position="899"/>
        <end position="912"/>
    </location>
</feature>
<evidence type="ECO:0000256" key="3">
    <source>
        <dbReference type="SAM" id="MobiDB-lite"/>
    </source>
</evidence>